<keyword evidence="3" id="KW-1185">Reference proteome</keyword>
<feature type="region of interest" description="Disordered" evidence="1">
    <location>
        <begin position="1"/>
        <end position="51"/>
    </location>
</feature>
<evidence type="ECO:0000313" key="2">
    <source>
        <dbReference type="EMBL" id="KAK4756344.1"/>
    </source>
</evidence>
<sequence length="151" mass="16475">MLRGLSSPPSALVRLPNRHNLPPLPRPPSSSLLFDPPPSRSFSSSSCSPSDSLLGNLEEAIHRIIVRRSEPDWIPFRPGSSYWVPPRSKFQGVAKLIGRLTAGGPRLNAMSTTNPRGWPSSSYFIHGKSPAPRPVEAEKASNDASQPEDEE</sequence>
<dbReference type="PANTHER" id="PTHR33972:SF25">
    <property type="entry name" value="GENOME ASSEMBLY, CHROMOSOME: A06"/>
    <property type="match status" value="1"/>
</dbReference>
<feature type="compositionally biased region" description="Low complexity" evidence="1">
    <location>
        <begin position="29"/>
        <end position="51"/>
    </location>
</feature>
<name>A0AAN7K120_9MYRT</name>
<dbReference type="PANTHER" id="PTHR33972">
    <property type="entry name" value="EXPRESSED PROTEIN"/>
    <property type="match status" value="1"/>
</dbReference>
<proteinExistence type="predicted"/>
<gene>
    <name evidence="2" type="ORF">SAY87_006471</name>
</gene>
<comment type="caution">
    <text evidence="2">The sequence shown here is derived from an EMBL/GenBank/DDBJ whole genome shotgun (WGS) entry which is preliminary data.</text>
</comment>
<organism evidence="2 3">
    <name type="scientific">Trapa incisa</name>
    <dbReference type="NCBI Taxonomy" id="236973"/>
    <lineage>
        <taxon>Eukaryota</taxon>
        <taxon>Viridiplantae</taxon>
        <taxon>Streptophyta</taxon>
        <taxon>Embryophyta</taxon>
        <taxon>Tracheophyta</taxon>
        <taxon>Spermatophyta</taxon>
        <taxon>Magnoliopsida</taxon>
        <taxon>eudicotyledons</taxon>
        <taxon>Gunneridae</taxon>
        <taxon>Pentapetalae</taxon>
        <taxon>rosids</taxon>
        <taxon>malvids</taxon>
        <taxon>Myrtales</taxon>
        <taxon>Lythraceae</taxon>
        <taxon>Trapa</taxon>
    </lineage>
</organism>
<dbReference type="AlphaFoldDB" id="A0AAN7K120"/>
<accession>A0AAN7K120</accession>
<feature type="region of interest" description="Disordered" evidence="1">
    <location>
        <begin position="104"/>
        <end position="151"/>
    </location>
</feature>
<dbReference type="EMBL" id="JAXIOK010000013">
    <property type="protein sequence ID" value="KAK4756344.1"/>
    <property type="molecule type" value="Genomic_DNA"/>
</dbReference>
<evidence type="ECO:0000256" key="1">
    <source>
        <dbReference type="SAM" id="MobiDB-lite"/>
    </source>
</evidence>
<reference evidence="2 3" key="1">
    <citation type="journal article" date="2023" name="Hortic Res">
        <title>Pangenome of water caltrop reveals structural variations and asymmetric subgenome divergence after allopolyploidization.</title>
        <authorList>
            <person name="Zhang X."/>
            <person name="Chen Y."/>
            <person name="Wang L."/>
            <person name="Yuan Y."/>
            <person name="Fang M."/>
            <person name="Shi L."/>
            <person name="Lu R."/>
            <person name="Comes H.P."/>
            <person name="Ma Y."/>
            <person name="Chen Y."/>
            <person name="Huang G."/>
            <person name="Zhou Y."/>
            <person name="Zheng Z."/>
            <person name="Qiu Y."/>
        </authorList>
    </citation>
    <scope>NUCLEOTIDE SEQUENCE [LARGE SCALE GENOMIC DNA]</scope>
    <source>
        <tissue evidence="2">Roots</tissue>
    </source>
</reference>
<dbReference type="Proteomes" id="UP001345219">
    <property type="component" value="Chromosome 6"/>
</dbReference>
<evidence type="ECO:0000313" key="3">
    <source>
        <dbReference type="Proteomes" id="UP001345219"/>
    </source>
</evidence>
<protein>
    <submittedName>
        <fullName evidence="2">Uncharacterized protein</fullName>
    </submittedName>
</protein>
<feature type="compositionally biased region" description="Polar residues" evidence="1">
    <location>
        <begin position="109"/>
        <end position="123"/>
    </location>
</feature>